<sequence>MALKATICKAELAISDMDRHVYETFNLTLAQHPSETTERIMVRLLAFAFNAQERLEFTRGLSTDDEPDLWLRNYSDEIELWIELGQPDDKRIRKACNKAKQVIIYGYHGRPAALWWDSVKSECARHDNLRVVNLDAAAVSQLEQLHQRTMRLQATIQDGLLWLGDENHSIEVASEVWQG</sequence>
<dbReference type="SMART" id="SM01322">
    <property type="entry name" value="YaeQ"/>
    <property type="match status" value="1"/>
</dbReference>
<dbReference type="EMBL" id="JAPNOA010000056">
    <property type="protein sequence ID" value="MCY0966723.1"/>
    <property type="molecule type" value="Genomic_DNA"/>
</dbReference>
<dbReference type="PIRSF" id="PIRSF011484">
    <property type="entry name" value="YaeQ"/>
    <property type="match status" value="1"/>
</dbReference>
<reference evidence="1" key="1">
    <citation type="submission" date="2022-11" db="EMBL/GenBank/DDBJ databases">
        <title>Parathalassolutuus dongxingensis gen. nov., sp. nov., a novel member of family Oceanospirillaceae isolated from a coastal shrimp pond in Guangxi, China.</title>
        <authorList>
            <person name="Chen H."/>
        </authorList>
    </citation>
    <scope>NUCLEOTIDE SEQUENCE</scope>
    <source>
        <strain evidence="1">G-43</strain>
    </source>
</reference>
<evidence type="ECO:0000313" key="2">
    <source>
        <dbReference type="Proteomes" id="UP001150830"/>
    </source>
</evidence>
<dbReference type="CDD" id="cd22368">
    <property type="entry name" value="YaeQ-like"/>
    <property type="match status" value="1"/>
</dbReference>
<dbReference type="Proteomes" id="UP001150830">
    <property type="component" value="Unassembled WGS sequence"/>
</dbReference>
<dbReference type="AlphaFoldDB" id="A0A9X3EFL1"/>
<dbReference type="SUPFAM" id="SSF52980">
    <property type="entry name" value="Restriction endonuclease-like"/>
    <property type="match status" value="1"/>
</dbReference>
<accession>A0A9X3EFL1</accession>
<protein>
    <submittedName>
        <fullName evidence="1">YaeQ family protein</fullName>
    </submittedName>
</protein>
<name>A0A9X3EFL1_9GAMM</name>
<proteinExistence type="predicted"/>
<dbReference type="InterPro" id="IPR038590">
    <property type="entry name" value="YaeQ_sf"/>
</dbReference>
<dbReference type="PANTHER" id="PTHR38784:SF1">
    <property type="entry name" value="SUCROSE PHOSPHORYLASE"/>
    <property type="match status" value="1"/>
</dbReference>
<dbReference type="RefSeq" id="WP_283174921.1">
    <property type="nucleotide sequence ID" value="NZ_JAPNOA010000056.1"/>
</dbReference>
<evidence type="ECO:0000313" key="1">
    <source>
        <dbReference type="EMBL" id="MCY0966723.1"/>
    </source>
</evidence>
<dbReference type="InterPro" id="IPR011335">
    <property type="entry name" value="Restrct_endonuc-II-like"/>
</dbReference>
<dbReference type="InterPro" id="IPR009822">
    <property type="entry name" value="YaeQ"/>
</dbReference>
<organism evidence="1 2">
    <name type="scientific">Parathalassolituus penaei</name>
    <dbReference type="NCBI Taxonomy" id="2997323"/>
    <lineage>
        <taxon>Bacteria</taxon>
        <taxon>Pseudomonadati</taxon>
        <taxon>Pseudomonadota</taxon>
        <taxon>Gammaproteobacteria</taxon>
        <taxon>Oceanospirillales</taxon>
        <taxon>Oceanospirillaceae</taxon>
        <taxon>Parathalassolituus</taxon>
    </lineage>
</organism>
<dbReference type="Pfam" id="PF07152">
    <property type="entry name" value="YaeQ"/>
    <property type="match status" value="1"/>
</dbReference>
<comment type="caution">
    <text evidence="1">The sequence shown here is derived from an EMBL/GenBank/DDBJ whole genome shotgun (WGS) entry which is preliminary data.</text>
</comment>
<dbReference type="PANTHER" id="PTHR38784">
    <property type="entry name" value="SUCROSE PHOSPHORYLASE"/>
    <property type="match status" value="1"/>
</dbReference>
<keyword evidence="2" id="KW-1185">Reference proteome</keyword>
<dbReference type="Gene3D" id="3.10.640.10">
    <property type="entry name" value="Restriction endonuclease-like alpha-beta roll domain"/>
    <property type="match status" value="1"/>
</dbReference>
<gene>
    <name evidence="1" type="ORF">OUO13_16190</name>
</gene>